<dbReference type="Pfam" id="PF08245">
    <property type="entry name" value="Mur_ligase_M"/>
    <property type="match status" value="1"/>
</dbReference>
<protein>
    <recommendedName>
        <fullName evidence="3">tetrahydrofolate synthase</fullName>
        <ecNumber evidence="3">6.3.2.17</ecNumber>
    </recommendedName>
    <alternativeName>
        <fullName evidence="11">Folylpoly-gamma-glutamate synthetase</fullName>
    </alternativeName>
    <alternativeName>
        <fullName evidence="10">Tetrahydrofolylpolyglutamate synthase</fullName>
    </alternativeName>
</protein>
<gene>
    <name evidence="14" type="ORF">P879_00904</name>
</gene>
<proteinExistence type="inferred from homology"/>
<evidence type="ECO:0000256" key="6">
    <source>
        <dbReference type="ARBA" id="ARBA00022723"/>
    </source>
</evidence>
<dbReference type="Proteomes" id="UP000699462">
    <property type="component" value="Unassembled WGS sequence"/>
</dbReference>
<keyword evidence="4" id="KW-0554">One-carbon metabolism</keyword>
<keyword evidence="15" id="KW-1185">Reference proteome</keyword>
<keyword evidence="5" id="KW-0436">Ligase</keyword>
<dbReference type="EMBL" id="JTDF01000927">
    <property type="protein sequence ID" value="KAF8570742.1"/>
    <property type="molecule type" value="Genomic_DNA"/>
</dbReference>
<feature type="domain" description="Mur ligase central" evidence="13">
    <location>
        <begin position="76"/>
        <end position="223"/>
    </location>
</feature>
<evidence type="ECO:0000256" key="12">
    <source>
        <dbReference type="ARBA" id="ARBA00047493"/>
    </source>
</evidence>
<evidence type="ECO:0000256" key="1">
    <source>
        <dbReference type="ARBA" id="ARBA00005150"/>
    </source>
</evidence>
<dbReference type="NCBIfam" id="TIGR01499">
    <property type="entry name" value="folC"/>
    <property type="match status" value="1"/>
</dbReference>
<dbReference type="EC" id="6.3.2.17" evidence="3"/>
<dbReference type="SUPFAM" id="SSF53244">
    <property type="entry name" value="MurD-like peptide ligases, peptide-binding domain"/>
    <property type="match status" value="1"/>
</dbReference>
<reference evidence="14 15" key="1">
    <citation type="submission" date="2019-07" db="EMBL/GenBank/DDBJ databases">
        <title>Annotation for the trematode Paragonimus westermani.</title>
        <authorList>
            <person name="Choi Y.-J."/>
        </authorList>
    </citation>
    <scope>NUCLEOTIDE SEQUENCE [LARGE SCALE GENOMIC DNA]</scope>
    <source>
        <strain evidence="14">180907_Pwestermani</strain>
    </source>
</reference>
<dbReference type="GO" id="GO:0005524">
    <property type="term" value="F:ATP binding"/>
    <property type="evidence" value="ECO:0007669"/>
    <property type="project" value="UniProtKB-KW"/>
</dbReference>
<dbReference type="SUPFAM" id="SSF53623">
    <property type="entry name" value="MurD-like peptide ligases, catalytic domain"/>
    <property type="match status" value="1"/>
</dbReference>
<name>A0A8T0DU86_9TREM</name>
<keyword evidence="9" id="KW-0460">Magnesium</keyword>
<organism evidence="14 15">
    <name type="scientific">Paragonimus westermani</name>
    <dbReference type="NCBI Taxonomy" id="34504"/>
    <lineage>
        <taxon>Eukaryota</taxon>
        <taxon>Metazoa</taxon>
        <taxon>Spiralia</taxon>
        <taxon>Lophotrochozoa</taxon>
        <taxon>Platyhelminthes</taxon>
        <taxon>Trematoda</taxon>
        <taxon>Digenea</taxon>
        <taxon>Plagiorchiida</taxon>
        <taxon>Troglotremata</taxon>
        <taxon>Troglotrematidae</taxon>
        <taxon>Paragonimus</taxon>
    </lineage>
</organism>
<accession>A0A8T0DU86</accession>
<evidence type="ECO:0000256" key="8">
    <source>
        <dbReference type="ARBA" id="ARBA00022840"/>
    </source>
</evidence>
<evidence type="ECO:0000256" key="11">
    <source>
        <dbReference type="ARBA" id="ARBA00030876"/>
    </source>
</evidence>
<dbReference type="Gene3D" id="3.90.190.20">
    <property type="entry name" value="Mur ligase, C-terminal domain"/>
    <property type="match status" value="1"/>
</dbReference>
<dbReference type="InterPro" id="IPR001645">
    <property type="entry name" value="Folylpolyglutamate_synth"/>
</dbReference>
<evidence type="ECO:0000256" key="2">
    <source>
        <dbReference type="ARBA" id="ARBA00008276"/>
    </source>
</evidence>
<dbReference type="GO" id="GO:0005829">
    <property type="term" value="C:cytosol"/>
    <property type="evidence" value="ECO:0007669"/>
    <property type="project" value="TreeGrafter"/>
</dbReference>
<dbReference type="InterPro" id="IPR036565">
    <property type="entry name" value="Mur-like_cat_sf"/>
</dbReference>
<dbReference type="InterPro" id="IPR036615">
    <property type="entry name" value="Mur_ligase_C_dom_sf"/>
</dbReference>
<evidence type="ECO:0000256" key="9">
    <source>
        <dbReference type="ARBA" id="ARBA00022842"/>
    </source>
</evidence>
<keyword evidence="8" id="KW-0067">ATP-binding</keyword>
<keyword evidence="7" id="KW-0547">Nucleotide-binding</keyword>
<evidence type="ECO:0000256" key="4">
    <source>
        <dbReference type="ARBA" id="ARBA00022563"/>
    </source>
</evidence>
<dbReference type="Gene3D" id="3.40.1190.10">
    <property type="entry name" value="Mur-like, catalytic domain"/>
    <property type="match status" value="1"/>
</dbReference>
<evidence type="ECO:0000256" key="3">
    <source>
        <dbReference type="ARBA" id="ARBA00013025"/>
    </source>
</evidence>
<comment type="caution">
    <text evidence="14">The sequence shown here is derived from an EMBL/GenBank/DDBJ whole genome shotgun (WGS) entry which is preliminary data.</text>
</comment>
<evidence type="ECO:0000256" key="7">
    <source>
        <dbReference type="ARBA" id="ARBA00022741"/>
    </source>
</evidence>
<comment type="pathway">
    <text evidence="1">Cofactor biosynthesis; tetrahydrofolylpolyglutamate biosynthesis.</text>
</comment>
<comment type="catalytic activity">
    <reaction evidence="12">
        <text>(6S)-5,6,7,8-tetrahydrofolyl-(gamma-L-Glu)(n) + L-glutamate + ATP = (6S)-5,6,7,8-tetrahydrofolyl-(gamma-L-Glu)(n+1) + ADP + phosphate + H(+)</text>
        <dbReference type="Rhea" id="RHEA:10580"/>
        <dbReference type="Rhea" id="RHEA-COMP:14738"/>
        <dbReference type="Rhea" id="RHEA-COMP:14740"/>
        <dbReference type="ChEBI" id="CHEBI:15378"/>
        <dbReference type="ChEBI" id="CHEBI:29985"/>
        <dbReference type="ChEBI" id="CHEBI:30616"/>
        <dbReference type="ChEBI" id="CHEBI:43474"/>
        <dbReference type="ChEBI" id="CHEBI:141005"/>
        <dbReference type="ChEBI" id="CHEBI:456216"/>
        <dbReference type="EC" id="6.3.2.17"/>
    </reaction>
</comment>
<comment type="similarity">
    <text evidence="2">Belongs to the folylpolyglutamate synthase family.</text>
</comment>
<evidence type="ECO:0000313" key="15">
    <source>
        <dbReference type="Proteomes" id="UP000699462"/>
    </source>
</evidence>
<dbReference type="GO" id="GO:0006730">
    <property type="term" value="P:one-carbon metabolic process"/>
    <property type="evidence" value="ECO:0007669"/>
    <property type="project" value="UniProtKB-KW"/>
</dbReference>
<evidence type="ECO:0000256" key="10">
    <source>
        <dbReference type="ARBA" id="ARBA00030592"/>
    </source>
</evidence>
<dbReference type="PANTHER" id="PTHR11136">
    <property type="entry name" value="FOLYLPOLYGLUTAMATE SYNTHASE-RELATED"/>
    <property type="match status" value="1"/>
</dbReference>
<evidence type="ECO:0000259" key="13">
    <source>
        <dbReference type="Pfam" id="PF08245"/>
    </source>
</evidence>
<dbReference type="OrthoDB" id="5212574at2759"/>
<evidence type="ECO:0000256" key="5">
    <source>
        <dbReference type="ARBA" id="ARBA00022598"/>
    </source>
</evidence>
<sequence length="518" mass="57830">MLKLARKIAQNVAMVYQPKNYESALKQLNTAINKVTIVRPVNLVEFHAERCKSIRSSLLALDIKDSDINDLHVIHVTGSKGKGSTCATVEAVLRNLGYRTGMLSSPHLINVEERIRINGRPISQEYFAQLFWDVHSSINRLDDSSMHTFLHYILVMACKAFVAEKVDAAIFEVGIGGRYDHTNFLEKPALSVVTHLDLEHTDMLGNTLEKIAWMKAGIFKSGSPALVSTDQTEGTLRVFTEQACAIGCPLYITPRLEELSFAGNLFPSCTGIAPPGIRAVRSAQLCQSLCAVHLWLKRYSGHESDSTGLQPPLRYSVGREQLQIALAVRWPGRWQVVRRDHVTYFIDGAHTDCSIQNTAEWFQSESGRLMSTSAARVLIFTVLGNRDPKPMLEHLQRIVKPRFDLVLFANPHEGDWTVLPNKESMDAKCLTVWNELVSTSDHLSHKSSIPAYRTPNVSQFVDWIQRVSYFSSSVFAMYPHINSAAMSGITTTMNDCHVLVTGSLYLAGAMLKALDEQI</sequence>
<dbReference type="GO" id="GO:0004326">
    <property type="term" value="F:tetrahydrofolylpolyglutamate synthase activity"/>
    <property type="evidence" value="ECO:0007669"/>
    <property type="project" value="UniProtKB-EC"/>
</dbReference>
<evidence type="ECO:0000313" key="14">
    <source>
        <dbReference type="EMBL" id="KAF8570742.1"/>
    </source>
</evidence>
<dbReference type="PANTHER" id="PTHR11136:SF5">
    <property type="entry name" value="FOLYLPOLYGLUTAMATE SYNTHASE, MITOCHONDRIAL"/>
    <property type="match status" value="1"/>
</dbReference>
<dbReference type="GO" id="GO:0005739">
    <property type="term" value="C:mitochondrion"/>
    <property type="evidence" value="ECO:0007669"/>
    <property type="project" value="TreeGrafter"/>
</dbReference>
<dbReference type="GO" id="GO:0046872">
    <property type="term" value="F:metal ion binding"/>
    <property type="evidence" value="ECO:0007669"/>
    <property type="project" value="UniProtKB-KW"/>
</dbReference>
<dbReference type="AlphaFoldDB" id="A0A8T0DU86"/>
<dbReference type="InterPro" id="IPR013221">
    <property type="entry name" value="Mur_ligase_cen"/>
</dbReference>
<keyword evidence="6" id="KW-0479">Metal-binding</keyword>